<dbReference type="InterPro" id="IPR036661">
    <property type="entry name" value="Luciferase-like_sf"/>
</dbReference>
<reference evidence="6 7" key="1">
    <citation type="submission" date="2021-03" db="EMBL/GenBank/DDBJ databases">
        <title>Sequencing the genomes of 1000 actinobacteria strains.</title>
        <authorList>
            <person name="Klenk H.-P."/>
        </authorList>
    </citation>
    <scope>NUCLEOTIDE SEQUENCE [LARGE SCALE GENOMIC DNA]</scope>
    <source>
        <strain evidence="6 7">DSM 45256</strain>
    </source>
</reference>
<dbReference type="NCBIfam" id="TIGR03619">
    <property type="entry name" value="F420_Rv2161c"/>
    <property type="match status" value="1"/>
</dbReference>
<gene>
    <name evidence="6" type="ORF">JOF36_005508</name>
</gene>
<protein>
    <submittedName>
        <fullName evidence="6">F420-dependent oxidoreductase</fullName>
    </submittedName>
</protein>
<comment type="caution">
    <text evidence="6">The sequence shown here is derived from an EMBL/GenBank/DDBJ whole genome shotgun (WGS) entry which is preliminary data.</text>
</comment>
<dbReference type="EMBL" id="JAGINU010000001">
    <property type="protein sequence ID" value="MBP2369812.1"/>
    <property type="molecule type" value="Genomic_DNA"/>
</dbReference>
<dbReference type="PANTHER" id="PTHR42847">
    <property type="entry name" value="ALKANESULFONATE MONOOXYGENASE"/>
    <property type="match status" value="1"/>
</dbReference>
<organism evidence="6 7">
    <name type="scientific">Pseudonocardia parietis</name>
    <dbReference type="NCBI Taxonomy" id="570936"/>
    <lineage>
        <taxon>Bacteria</taxon>
        <taxon>Bacillati</taxon>
        <taxon>Actinomycetota</taxon>
        <taxon>Actinomycetes</taxon>
        <taxon>Pseudonocardiales</taxon>
        <taxon>Pseudonocardiaceae</taxon>
        <taxon>Pseudonocardia</taxon>
    </lineage>
</organism>
<dbReference type="Gene3D" id="3.20.20.30">
    <property type="entry name" value="Luciferase-like domain"/>
    <property type="match status" value="1"/>
</dbReference>
<dbReference type="InterPro" id="IPR050172">
    <property type="entry name" value="SsuD_RutA_monooxygenase"/>
</dbReference>
<evidence type="ECO:0000256" key="1">
    <source>
        <dbReference type="ARBA" id="ARBA00022630"/>
    </source>
</evidence>
<dbReference type="Pfam" id="PF00296">
    <property type="entry name" value="Bac_luciferase"/>
    <property type="match status" value="1"/>
</dbReference>
<evidence type="ECO:0000256" key="2">
    <source>
        <dbReference type="ARBA" id="ARBA00022643"/>
    </source>
</evidence>
<keyword evidence="2" id="KW-0288">FMN</keyword>
<accession>A0ABS4W0U4</accession>
<dbReference type="InterPro" id="IPR011251">
    <property type="entry name" value="Luciferase-like_dom"/>
</dbReference>
<dbReference type="SUPFAM" id="SSF51679">
    <property type="entry name" value="Bacterial luciferase-like"/>
    <property type="match status" value="1"/>
</dbReference>
<dbReference type="PANTHER" id="PTHR42847:SF4">
    <property type="entry name" value="ALKANESULFONATE MONOOXYGENASE-RELATED"/>
    <property type="match status" value="1"/>
</dbReference>
<keyword evidence="1" id="KW-0285">Flavoprotein</keyword>
<sequence length="305" mass="33261">MRFLLMFPMRAVKYHERWLGKADLGDVARVVEDAGFDAIAMTEHPYPDDRWLAEGGHHSYDPFVSLAYMAAATRRLRLVTYVLVAAYRNPYLSAKAIASLDSVSRGRLTVGMAAGYLRSEFDVLGADFANRGAILDDTIAAMRDAWAGREHGGERFPARGHSMVPAPVQLGGPPIWIGGNSRPARRRAVRLGDGWMPIAQTPEMAAITRTPPLETIEELAEQVAAMHADRLAAGGASLDVAFAPFEQRHGRGADAAEFARDLGARVGAYADAGVTWLTIEPTSRSFADFRDDVGRLSELLLEPAR</sequence>
<keyword evidence="7" id="KW-1185">Reference proteome</keyword>
<evidence type="ECO:0000313" key="7">
    <source>
        <dbReference type="Proteomes" id="UP001519295"/>
    </source>
</evidence>
<dbReference type="RefSeq" id="WP_210032386.1">
    <property type="nucleotide sequence ID" value="NZ_JAGINU010000001.1"/>
</dbReference>
<feature type="domain" description="Luciferase-like" evidence="5">
    <location>
        <begin position="20"/>
        <end position="206"/>
    </location>
</feature>
<evidence type="ECO:0000256" key="4">
    <source>
        <dbReference type="ARBA" id="ARBA00023033"/>
    </source>
</evidence>
<evidence type="ECO:0000259" key="5">
    <source>
        <dbReference type="Pfam" id="PF00296"/>
    </source>
</evidence>
<evidence type="ECO:0000313" key="6">
    <source>
        <dbReference type="EMBL" id="MBP2369812.1"/>
    </source>
</evidence>
<evidence type="ECO:0000256" key="3">
    <source>
        <dbReference type="ARBA" id="ARBA00023002"/>
    </source>
</evidence>
<dbReference type="Proteomes" id="UP001519295">
    <property type="component" value="Unassembled WGS sequence"/>
</dbReference>
<keyword evidence="4" id="KW-0503">Monooxygenase</keyword>
<dbReference type="InterPro" id="IPR019921">
    <property type="entry name" value="Lucif-like_OxRdtase_Rv2161c"/>
</dbReference>
<name>A0ABS4W0U4_9PSEU</name>
<proteinExistence type="predicted"/>
<keyword evidence="3" id="KW-0560">Oxidoreductase</keyword>